<proteinExistence type="predicted"/>
<organism evidence="2">
    <name type="scientific">viral metagenome</name>
    <dbReference type="NCBI Taxonomy" id="1070528"/>
    <lineage>
        <taxon>unclassified sequences</taxon>
        <taxon>metagenomes</taxon>
        <taxon>organismal metagenomes</taxon>
    </lineage>
</organism>
<feature type="region of interest" description="Disordered" evidence="1">
    <location>
        <begin position="78"/>
        <end position="130"/>
    </location>
</feature>
<name>A0A6C0L1F4_9ZZZZ</name>
<accession>A0A6C0L1F4</accession>
<protein>
    <submittedName>
        <fullName evidence="2">Uncharacterized protein</fullName>
    </submittedName>
</protein>
<sequence length="130" mass="15076">MNLLEKVEGKGAVDKFQKEVKDVETGQKKKDDKKDMGQRAPHPRPPPPPPWRPGLPGKPRHYDAVLYLDGWEGLRRYQEEERRKSWNPAVHGPRPAAWQLHPKRSKPRTERPDVEVEKPGVLAERARVKE</sequence>
<feature type="compositionally biased region" description="Pro residues" evidence="1">
    <location>
        <begin position="43"/>
        <end position="53"/>
    </location>
</feature>
<evidence type="ECO:0000256" key="1">
    <source>
        <dbReference type="SAM" id="MobiDB-lite"/>
    </source>
</evidence>
<dbReference type="EMBL" id="MN741027">
    <property type="protein sequence ID" value="QHU23383.1"/>
    <property type="molecule type" value="Genomic_DNA"/>
</dbReference>
<feature type="region of interest" description="Disordered" evidence="1">
    <location>
        <begin position="1"/>
        <end position="59"/>
    </location>
</feature>
<dbReference type="AlphaFoldDB" id="A0A6C0L1F4"/>
<evidence type="ECO:0000313" key="2">
    <source>
        <dbReference type="EMBL" id="QHU23383.1"/>
    </source>
</evidence>
<feature type="compositionally biased region" description="Basic and acidic residues" evidence="1">
    <location>
        <begin position="1"/>
        <end position="37"/>
    </location>
</feature>
<reference evidence="2" key="1">
    <citation type="journal article" date="2020" name="Nature">
        <title>Giant virus diversity and host interactions through global metagenomics.</title>
        <authorList>
            <person name="Schulz F."/>
            <person name="Roux S."/>
            <person name="Paez-Espino D."/>
            <person name="Jungbluth S."/>
            <person name="Walsh D.A."/>
            <person name="Denef V.J."/>
            <person name="McMahon K.D."/>
            <person name="Konstantinidis K.T."/>
            <person name="Eloe-Fadrosh E.A."/>
            <person name="Kyrpides N.C."/>
            <person name="Woyke T."/>
        </authorList>
    </citation>
    <scope>NUCLEOTIDE SEQUENCE</scope>
    <source>
        <strain evidence="2">GVMAG-S-ERX555907-94</strain>
    </source>
</reference>
<feature type="compositionally biased region" description="Basic and acidic residues" evidence="1">
    <location>
        <begin position="107"/>
        <end position="130"/>
    </location>
</feature>